<proteinExistence type="predicted"/>
<dbReference type="PROSITE" id="PS01159">
    <property type="entry name" value="WW_DOMAIN_1"/>
    <property type="match status" value="1"/>
</dbReference>
<evidence type="ECO:0000313" key="4">
    <source>
        <dbReference type="EMBL" id="TPX45824.1"/>
    </source>
</evidence>
<dbReference type="Proteomes" id="UP000320475">
    <property type="component" value="Unassembled WGS sequence"/>
</dbReference>
<dbReference type="VEuPathDB" id="FungiDB:SeMB42_g03777"/>
<evidence type="ECO:0000313" key="5">
    <source>
        <dbReference type="EMBL" id="TPX46272.1"/>
    </source>
</evidence>
<accession>A0A507D479</accession>
<feature type="domain" description="WW" evidence="3">
    <location>
        <begin position="15"/>
        <end position="49"/>
    </location>
</feature>
<dbReference type="Pfam" id="PF00397">
    <property type="entry name" value="WW"/>
    <property type="match status" value="1"/>
</dbReference>
<organism evidence="5 6">
    <name type="scientific">Synchytrium endobioticum</name>
    <dbReference type="NCBI Taxonomy" id="286115"/>
    <lineage>
        <taxon>Eukaryota</taxon>
        <taxon>Fungi</taxon>
        <taxon>Fungi incertae sedis</taxon>
        <taxon>Chytridiomycota</taxon>
        <taxon>Chytridiomycota incertae sedis</taxon>
        <taxon>Chytridiomycetes</taxon>
        <taxon>Synchytriales</taxon>
        <taxon>Synchytriaceae</taxon>
        <taxon>Synchytrium</taxon>
    </lineage>
</organism>
<feature type="domain" description="WW" evidence="3">
    <location>
        <begin position="65"/>
        <end position="98"/>
    </location>
</feature>
<comment type="caution">
    <text evidence="5">The sequence shown here is derived from an EMBL/GenBank/DDBJ whole genome shotgun (WGS) entry which is preliminary data.</text>
</comment>
<keyword evidence="1" id="KW-0677">Repeat</keyword>
<keyword evidence="2" id="KW-0175">Coiled coil</keyword>
<evidence type="ECO:0000313" key="6">
    <source>
        <dbReference type="Proteomes" id="UP000317494"/>
    </source>
</evidence>
<name>A0A507D479_9FUNG</name>
<reference evidence="6 7" key="1">
    <citation type="journal article" date="2019" name="Sci. Rep.">
        <title>Comparative genomics of chytrid fungi reveal insights into the obligate biotrophic and pathogenic lifestyle of Synchytrium endobioticum.</title>
        <authorList>
            <person name="van de Vossenberg B.T.L.H."/>
            <person name="Warris S."/>
            <person name="Nguyen H.D.T."/>
            <person name="van Gent-Pelzer M.P.E."/>
            <person name="Joly D.L."/>
            <person name="van de Geest H.C."/>
            <person name="Bonants P.J.M."/>
            <person name="Smith D.S."/>
            <person name="Levesque C.A."/>
            <person name="van der Lee T.A.J."/>
        </authorList>
    </citation>
    <scope>NUCLEOTIDE SEQUENCE [LARGE SCALE GENOMIC DNA]</scope>
    <source>
        <strain evidence="4 7">LEV6574</strain>
        <strain evidence="5 6">MB42</strain>
    </source>
</reference>
<dbReference type="Proteomes" id="UP000317494">
    <property type="component" value="Unassembled WGS sequence"/>
</dbReference>
<dbReference type="PROSITE" id="PS50020">
    <property type="entry name" value="WW_DOMAIN_2"/>
    <property type="match status" value="2"/>
</dbReference>
<evidence type="ECO:0000259" key="3">
    <source>
        <dbReference type="PROSITE" id="PS50020"/>
    </source>
</evidence>
<dbReference type="STRING" id="286115.A0A507D479"/>
<dbReference type="SMART" id="SM00456">
    <property type="entry name" value="WW"/>
    <property type="match status" value="2"/>
</dbReference>
<evidence type="ECO:0000313" key="7">
    <source>
        <dbReference type="Proteomes" id="UP000320475"/>
    </source>
</evidence>
<gene>
    <name evidence="4" type="ORF">SeLEV6574_g03624</name>
    <name evidence="5" type="ORF">SeMB42_g03777</name>
</gene>
<dbReference type="CDD" id="cd00201">
    <property type="entry name" value="WW"/>
    <property type="match status" value="2"/>
</dbReference>
<dbReference type="PANTHER" id="PTHR10316">
    <property type="entry name" value="MEMBRANE ASSOCIATED GUANYLATE KINASE-RELATED"/>
    <property type="match status" value="1"/>
</dbReference>
<dbReference type="Gene3D" id="2.20.70.10">
    <property type="match status" value="2"/>
</dbReference>
<evidence type="ECO:0000256" key="2">
    <source>
        <dbReference type="SAM" id="Coils"/>
    </source>
</evidence>
<dbReference type="PANTHER" id="PTHR10316:SF40">
    <property type="entry name" value="LD27118P"/>
    <property type="match status" value="1"/>
</dbReference>
<dbReference type="SUPFAM" id="SSF51045">
    <property type="entry name" value="WW domain"/>
    <property type="match status" value="2"/>
</dbReference>
<sequence>MSSPTGKKSSKSDEYPLPEDWYKAYSDEHKKYFFIHKPTRTTSWVDPRDKLWKKRSWDECAPHSDEVPLGWEIAHDDLCGTYFIDHINQTTLLDDPRTDKAKKQVEEMKQFVKSGAIEAILENFTKKMEELKAIEENIGKMDAGERKESELLNAKRLRHETEELKSDMETLKHDIEAMKQLAAKLEETESSQLERQRDVQREIEAVKAELDREVAAKQELQMEIQRIQQSFNIAIPEDLEQELDPCQPIRPLSPITTSPTSALDTLDSDIQGLLTDANDDFVYPQASQPVTRIEREMTLLALKKKLQNERDLVHELIDVKKVAEQVIEDPSHHKPEWIKQVNQYASKSKTLRAKIKGKAQHQVDELTFREKMLFYTAHQIQADTEQAKQAKVILKRKKVVA</sequence>
<keyword evidence="6" id="KW-1185">Reference proteome</keyword>
<protein>
    <recommendedName>
        <fullName evidence="3">WW domain-containing protein</fullName>
    </recommendedName>
</protein>
<dbReference type="AlphaFoldDB" id="A0A507D479"/>
<dbReference type="InterPro" id="IPR001202">
    <property type="entry name" value="WW_dom"/>
</dbReference>
<dbReference type="OrthoDB" id="3045089at2759"/>
<dbReference type="EMBL" id="QEAN01000140">
    <property type="protein sequence ID" value="TPX46272.1"/>
    <property type="molecule type" value="Genomic_DNA"/>
</dbReference>
<dbReference type="InterPro" id="IPR036020">
    <property type="entry name" value="WW_dom_sf"/>
</dbReference>
<dbReference type="GO" id="GO:0005737">
    <property type="term" value="C:cytoplasm"/>
    <property type="evidence" value="ECO:0007669"/>
    <property type="project" value="TreeGrafter"/>
</dbReference>
<feature type="coiled-coil region" evidence="2">
    <location>
        <begin position="117"/>
        <end position="230"/>
    </location>
</feature>
<evidence type="ECO:0000256" key="1">
    <source>
        <dbReference type="ARBA" id="ARBA00022737"/>
    </source>
</evidence>
<dbReference type="GO" id="GO:0007165">
    <property type="term" value="P:signal transduction"/>
    <property type="evidence" value="ECO:0007669"/>
    <property type="project" value="TreeGrafter"/>
</dbReference>
<dbReference type="EMBL" id="QEAM01000127">
    <property type="protein sequence ID" value="TPX45824.1"/>
    <property type="molecule type" value="Genomic_DNA"/>
</dbReference>